<dbReference type="PANTHER" id="PTHR33294:SF5">
    <property type="entry name" value="AWPM-19-LIKE FAMILY PROTEIN"/>
    <property type="match status" value="1"/>
</dbReference>
<gene>
    <name evidence="2" type="ORF">KC19_9G152500</name>
</gene>
<dbReference type="Pfam" id="PF05512">
    <property type="entry name" value="AWPM-19"/>
    <property type="match status" value="1"/>
</dbReference>
<dbReference type="InterPro" id="IPR008390">
    <property type="entry name" value="AWPM-19"/>
</dbReference>
<keyword evidence="3" id="KW-1185">Reference proteome</keyword>
<evidence type="ECO:0000256" key="1">
    <source>
        <dbReference type="SAM" id="Phobius"/>
    </source>
</evidence>
<keyword evidence="1" id="KW-0472">Membrane</keyword>
<comment type="caution">
    <text evidence="2">The sequence shown here is derived from an EMBL/GenBank/DDBJ whole genome shotgun (WGS) entry which is preliminary data.</text>
</comment>
<feature type="transmembrane region" description="Helical" evidence="1">
    <location>
        <begin position="122"/>
        <end position="144"/>
    </location>
</feature>
<accession>A0A8T0GS67</accession>
<feature type="transmembrane region" description="Helical" evidence="1">
    <location>
        <begin position="51"/>
        <end position="69"/>
    </location>
</feature>
<sequence length="169" mass="17621">MAFGIGRGMTAPLAVINFILYFISACLAGSILNHNLDGDEGFIGNNVTSTFLILALIASVVGIASTLAGAHHLRLWRTETLAAAAATSLIAWLLTLLAMGVACKEIHTGGNRSKRLKTLEAFMIILALFELLYLLATHGGAVTGEGYANAPGHRAVKNPNHGTPVASAV</sequence>
<keyword evidence="1" id="KW-0812">Transmembrane</keyword>
<evidence type="ECO:0000313" key="2">
    <source>
        <dbReference type="EMBL" id="KAG0562516.1"/>
    </source>
</evidence>
<dbReference type="EMBL" id="CM026430">
    <property type="protein sequence ID" value="KAG0562516.1"/>
    <property type="molecule type" value="Genomic_DNA"/>
</dbReference>
<name>A0A8T0GS67_CERPU</name>
<dbReference type="PROSITE" id="PS51257">
    <property type="entry name" value="PROKAR_LIPOPROTEIN"/>
    <property type="match status" value="1"/>
</dbReference>
<dbReference type="Proteomes" id="UP000822688">
    <property type="component" value="Chromosome 9"/>
</dbReference>
<evidence type="ECO:0000313" key="3">
    <source>
        <dbReference type="Proteomes" id="UP000822688"/>
    </source>
</evidence>
<dbReference type="OrthoDB" id="779714at2759"/>
<feature type="transmembrane region" description="Helical" evidence="1">
    <location>
        <begin position="12"/>
        <end position="31"/>
    </location>
</feature>
<dbReference type="AlphaFoldDB" id="A0A8T0GS67"/>
<keyword evidence="1" id="KW-1133">Transmembrane helix</keyword>
<organism evidence="2 3">
    <name type="scientific">Ceratodon purpureus</name>
    <name type="common">Fire moss</name>
    <name type="synonym">Dicranum purpureum</name>
    <dbReference type="NCBI Taxonomy" id="3225"/>
    <lineage>
        <taxon>Eukaryota</taxon>
        <taxon>Viridiplantae</taxon>
        <taxon>Streptophyta</taxon>
        <taxon>Embryophyta</taxon>
        <taxon>Bryophyta</taxon>
        <taxon>Bryophytina</taxon>
        <taxon>Bryopsida</taxon>
        <taxon>Dicranidae</taxon>
        <taxon>Pseudoditrichales</taxon>
        <taxon>Ditrichaceae</taxon>
        <taxon>Ceratodon</taxon>
    </lineage>
</organism>
<proteinExistence type="predicted"/>
<protein>
    <submittedName>
        <fullName evidence="2">Uncharacterized protein</fullName>
    </submittedName>
</protein>
<feature type="transmembrane region" description="Helical" evidence="1">
    <location>
        <begin position="81"/>
        <end position="102"/>
    </location>
</feature>
<dbReference type="PANTHER" id="PTHR33294">
    <property type="entry name" value="AWPM-19-LIKE FAMILY PROTEIN"/>
    <property type="match status" value="1"/>
</dbReference>
<reference evidence="2" key="1">
    <citation type="submission" date="2020-06" db="EMBL/GenBank/DDBJ databases">
        <title>WGS assembly of Ceratodon purpureus strain R40.</title>
        <authorList>
            <person name="Carey S.B."/>
            <person name="Jenkins J."/>
            <person name="Shu S."/>
            <person name="Lovell J.T."/>
            <person name="Sreedasyam A."/>
            <person name="Maumus F."/>
            <person name="Tiley G.P."/>
            <person name="Fernandez-Pozo N."/>
            <person name="Barry K."/>
            <person name="Chen C."/>
            <person name="Wang M."/>
            <person name="Lipzen A."/>
            <person name="Daum C."/>
            <person name="Saski C.A."/>
            <person name="Payton A.C."/>
            <person name="Mcbreen J.C."/>
            <person name="Conrad R.E."/>
            <person name="Kollar L.M."/>
            <person name="Olsson S."/>
            <person name="Huttunen S."/>
            <person name="Landis J.B."/>
            <person name="Wickett N.J."/>
            <person name="Johnson M.G."/>
            <person name="Rensing S.A."/>
            <person name="Grimwood J."/>
            <person name="Schmutz J."/>
            <person name="Mcdaniel S.F."/>
        </authorList>
    </citation>
    <scope>NUCLEOTIDE SEQUENCE</scope>
    <source>
        <strain evidence="2">R40</strain>
    </source>
</reference>